<name>A0A2M9ZH85_9LEPT</name>
<protein>
    <recommendedName>
        <fullName evidence="4">Lipoprotein</fullName>
    </recommendedName>
</protein>
<reference evidence="2 3" key="1">
    <citation type="submission" date="2017-07" db="EMBL/GenBank/DDBJ databases">
        <title>Leptospira spp. isolated from tropical soils.</title>
        <authorList>
            <person name="Thibeaux R."/>
            <person name="Iraola G."/>
            <person name="Ferres I."/>
            <person name="Bierque E."/>
            <person name="Girault D."/>
            <person name="Soupe-Gilbert M.-E."/>
            <person name="Picardeau M."/>
            <person name="Goarant C."/>
        </authorList>
    </citation>
    <scope>NUCLEOTIDE SEQUENCE [LARGE SCALE GENOMIC DNA]</scope>
    <source>
        <strain evidence="2 3">FH2-C-A2</strain>
    </source>
</reference>
<dbReference type="Proteomes" id="UP000231912">
    <property type="component" value="Unassembled WGS sequence"/>
</dbReference>
<evidence type="ECO:0000313" key="3">
    <source>
        <dbReference type="Proteomes" id="UP000231912"/>
    </source>
</evidence>
<accession>A0A2M9ZH85</accession>
<keyword evidence="1" id="KW-0732">Signal</keyword>
<gene>
    <name evidence="2" type="ORF">CH371_07305</name>
</gene>
<evidence type="ECO:0008006" key="4">
    <source>
        <dbReference type="Google" id="ProtNLM"/>
    </source>
</evidence>
<comment type="caution">
    <text evidence="2">The sequence shown here is derived from an EMBL/GenBank/DDBJ whole genome shotgun (WGS) entry which is preliminary data.</text>
</comment>
<feature type="signal peptide" evidence="1">
    <location>
        <begin position="1"/>
        <end position="22"/>
    </location>
</feature>
<evidence type="ECO:0000256" key="1">
    <source>
        <dbReference type="SAM" id="SignalP"/>
    </source>
</evidence>
<sequence>MNLNLKTLACVLSFAFLSLACADNAPTDSDKLLLSGLLNNANNGDIAIAGSWNQYACSAGSCPTSSIFAKFYASTQVAGDWFYYQENPPTCWTPGGCTTPEGSPFPDFYPANYQIISYDNGGGSYGVPYLVYKNKDYGTYSTVVWTENSGSVYLCDLFSGNVSTTAALTTLATRTDASCSSSCIKTATPATNGCNGSFAWYKIVRQ</sequence>
<proteinExistence type="predicted"/>
<organism evidence="2 3">
    <name type="scientific">Leptospira wolffii</name>
    <dbReference type="NCBI Taxonomy" id="409998"/>
    <lineage>
        <taxon>Bacteria</taxon>
        <taxon>Pseudomonadati</taxon>
        <taxon>Spirochaetota</taxon>
        <taxon>Spirochaetia</taxon>
        <taxon>Leptospirales</taxon>
        <taxon>Leptospiraceae</taxon>
        <taxon>Leptospira</taxon>
    </lineage>
</organism>
<dbReference type="PROSITE" id="PS51257">
    <property type="entry name" value="PROKAR_LIPOPROTEIN"/>
    <property type="match status" value="1"/>
</dbReference>
<dbReference type="RefSeq" id="WP_100758206.1">
    <property type="nucleotide sequence ID" value="NZ_NPDT01000001.1"/>
</dbReference>
<evidence type="ECO:0000313" key="2">
    <source>
        <dbReference type="EMBL" id="PJZ67791.1"/>
    </source>
</evidence>
<feature type="chain" id="PRO_5014806190" description="Lipoprotein" evidence="1">
    <location>
        <begin position="23"/>
        <end position="206"/>
    </location>
</feature>
<dbReference type="AlphaFoldDB" id="A0A2M9ZH85"/>
<dbReference type="EMBL" id="NPDT01000001">
    <property type="protein sequence ID" value="PJZ67791.1"/>
    <property type="molecule type" value="Genomic_DNA"/>
</dbReference>